<evidence type="ECO:0000256" key="2">
    <source>
        <dbReference type="ARBA" id="ARBA00022519"/>
    </source>
</evidence>
<dbReference type="PANTHER" id="PTHR30606:SF4">
    <property type="entry name" value="LIPID A BIOSYNTHESIS MYRISTOYLTRANSFERASE"/>
    <property type="match status" value="1"/>
</dbReference>
<gene>
    <name evidence="6" type="primary">lpxM</name>
    <name evidence="7" type="ORF">DFP81_105192</name>
</gene>
<evidence type="ECO:0000313" key="8">
    <source>
        <dbReference type="Proteomes" id="UP000256542"/>
    </source>
</evidence>
<feature type="short sequence motif" description="HXXXXD motif" evidence="6">
    <location>
        <begin position="153"/>
        <end position="158"/>
    </location>
</feature>
<accession>A0A3E0DNR1</accession>
<dbReference type="GO" id="GO:0009103">
    <property type="term" value="P:lipopolysaccharide biosynthetic process"/>
    <property type="evidence" value="ECO:0007669"/>
    <property type="project" value="UniProtKB-UniRule"/>
</dbReference>
<comment type="pathway">
    <text evidence="6">Bacterial outer membrane biogenesis; lipopolysaccharide biosynthesis.</text>
</comment>
<evidence type="ECO:0000256" key="5">
    <source>
        <dbReference type="ARBA" id="ARBA00023315"/>
    </source>
</evidence>
<dbReference type="GO" id="GO:0016747">
    <property type="term" value="F:acyltransferase activity, transferring groups other than amino-acyl groups"/>
    <property type="evidence" value="ECO:0007669"/>
    <property type="project" value="InterPro"/>
</dbReference>
<keyword evidence="3 6" id="KW-0808">Transferase</keyword>
<evidence type="ECO:0000256" key="6">
    <source>
        <dbReference type="HAMAP-Rule" id="MF_01944"/>
    </source>
</evidence>
<keyword evidence="4 6" id="KW-0472">Membrane</keyword>
<dbReference type="NCBIfam" id="TIGR02208">
    <property type="entry name" value="lipid_A_msbB"/>
    <property type="match status" value="1"/>
</dbReference>
<dbReference type="InterPro" id="IPR004960">
    <property type="entry name" value="LipA_acyltrans"/>
</dbReference>
<protein>
    <recommendedName>
        <fullName evidence="6">Lipid A biosynthesis acyltransferase</fullName>
        <ecNumber evidence="6">2.3.1.243</ecNumber>
    </recommendedName>
    <alternativeName>
        <fullName evidence="6">Kdo(2)-lauroyl-lipid IV(A) acyltransferase</fullName>
    </alternativeName>
</protein>
<dbReference type="GO" id="GO:0009276">
    <property type="term" value="C:Gram-negative-bacterium-type cell wall"/>
    <property type="evidence" value="ECO:0007669"/>
    <property type="project" value="InterPro"/>
</dbReference>
<dbReference type="NCBIfam" id="NF006507">
    <property type="entry name" value="PRK08943.1"/>
    <property type="match status" value="1"/>
</dbReference>
<dbReference type="AlphaFoldDB" id="A0A3E0DNR1"/>
<keyword evidence="8" id="KW-1185">Reference proteome</keyword>
<organism evidence="7 8">
    <name type="scientific">Marinomonas pollencensis</name>
    <dbReference type="NCBI Taxonomy" id="491954"/>
    <lineage>
        <taxon>Bacteria</taxon>
        <taxon>Pseudomonadati</taxon>
        <taxon>Pseudomonadota</taxon>
        <taxon>Gammaproteobacteria</taxon>
        <taxon>Oceanospirillales</taxon>
        <taxon>Oceanospirillaceae</taxon>
        <taxon>Marinomonas</taxon>
    </lineage>
</organism>
<comment type="function">
    <text evidence="6">Catalyzes the transfer of an acyl chain from an acyl-[acyl-carrier-protein] (ACP) to a Kdo(2)-(acyl)-lipid IV(A) to form a Kdo(2)-lipid A.</text>
</comment>
<keyword evidence="5 6" id="KW-0012">Acyltransferase</keyword>
<keyword evidence="6" id="KW-1133">Transmembrane helix</keyword>
<dbReference type="Proteomes" id="UP000256542">
    <property type="component" value="Unassembled WGS sequence"/>
</dbReference>
<dbReference type="GO" id="GO:0036104">
    <property type="term" value="P:Kdo2-lipid A biosynthetic process"/>
    <property type="evidence" value="ECO:0007669"/>
    <property type="project" value="UniProtKB-UniRule"/>
</dbReference>
<dbReference type="EMBL" id="QUNG01000005">
    <property type="protein sequence ID" value="REG83826.1"/>
    <property type="molecule type" value="Genomic_DNA"/>
</dbReference>
<evidence type="ECO:0000256" key="1">
    <source>
        <dbReference type="ARBA" id="ARBA00022475"/>
    </source>
</evidence>
<feature type="transmembrane region" description="Helical" evidence="6">
    <location>
        <begin position="38"/>
        <end position="57"/>
    </location>
</feature>
<dbReference type="UniPathway" id="UPA00030"/>
<comment type="pathway">
    <text evidence="6">Glycolipid biosynthesis; KDO(2)-lipid A biosynthesis; KDO(2)-lipid A from CMP-3-deoxy-D-manno-octulosonate and lipid IV(A): step 4/4.</text>
</comment>
<dbReference type="Pfam" id="PF03279">
    <property type="entry name" value="Lip_A_acyltrans"/>
    <property type="match status" value="1"/>
</dbReference>
<dbReference type="EC" id="2.3.1.243" evidence="6"/>
<sequence length="327" mass="37407">MYYVGLFHSGKILLKMSTTDKHLHNPTFKWRFLLPQHWLTWIGLFFAALLAFVPFRLRDKMGAKIAHFLVKRDNSALKRARLNLQHCFPEKSLAEREDILTRCFETAVQFFLGYAGLLVRSKKHTQAKGVMIGGEHLLPLLDRGEKVIALVPHCWAIDYAAVMIAAKGYQVSTMMKPQKKEIVDWLIHKQRMQFGGKIYPRSAGIKPFLKSVKEGYLGYYLPDEDLGPQHSVFVPFFGETKATMKGLGKFAKLTKAVVVPMLPTYNAKNGKYELFILPALENFPTGDEEQDAIAMNQAMETLIAEHPEQYMWILNLLRSRPDGSKLY</sequence>
<dbReference type="CDD" id="cd07984">
    <property type="entry name" value="LPLAT_LABLAT-like"/>
    <property type="match status" value="1"/>
</dbReference>
<proteinExistence type="inferred from homology"/>
<keyword evidence="1 6" id="KW-1003">Cell membrane</keyword>
<evidence type="ECO:0000313" key="7">
    <source>
        <dbReference type="EMBL" id="REG83826.1"/>
    </source>
</evidence>
<dbReference type="PIRSF" id="PIRSF026649">
    <property type="entry name" value="MsbB"/>
    <property type="match status" value="1"/>
</dbReference>
<evidence type="ECO:0000256" key="3">
    <source>
        <dbReference type="ARBA" id="ARBA00022679"/>
    </source>
</evidence>
<dbReference type="GO" id="GO:0005886">
    <property type="term" value="C:plasma membrane"/>
    <property type="evidence" value="ECO:0007669"/>
    <property type="project" value="UniProtKB-SubCell"/>
</dbReference>
<evidence type="ECO:0000256" key="4">
    <source>
        <dbReference type="ARBA" id="ARBA00023136"/>
    </source>
</evidence>
<dbReference type="HAMAP" id="MF_01944">
    <property type="entry name" value="Lipid_A_LpxM"/>
    <property type="match status" value="1"/>
</dbReference>
<name>A0A3E0DNR1_9GAMM</name>
<comment type="caution">
    <text evidence="7">The sequence shown here is derived from an EMBL/GenBank/DDBJ whole genome shotgun (WGS) entry which is preliminary data.</text>
</comment>
<comment type="subcellular location">
    <subcellularLocation>
        <location evidence="6">Cell inner membrane</location>
        <topology evidence="6">Single-pass membrane protein</topology>
    </subcellularLocation>
</comment>
<reference evidence="7 8" key="1">
    <citation type="submission" date="2018-08" db="EMBL/GenBank/DDBJ databases">
        <title>Genomic Encyclopedia of Type Strains, Phase III (KMG-III): the genomes of soil and plant-associated and newly described type strains.</title>
        <authorList>
            <person name="Whitman W."/>
        </authorList>
    </citation>
    <scope>NUCLEOTIDE SEQUENCE [LARGE SCALE GENOMIC DNA]</scope>
    <source>
        <strain evidence="7 8">CECT 7375</strain>
    </source>
</reference>
<dbReference type="PANTHER" id="PTHR30606">
    <property type="entry name" value="LIPID A BIOSYNTHESIS LAUROYL ACYLTRANSFERASE"/>
    <property type="match status" value="1"/>
</dbReference>
<comment type="catalytic activity">
    <reaction evidence="6">
        <text>an alpha-Kdo-(2-&gt;4)-alpha-Kdo-(2-&gt;6)-(acyl)-lipid IVA + a fatty acyl-[ACP] = an alpha-Kdo-(2-&gt;4)-alpha-Kdo-(2-&gt;6)-lipid A + holo-[ACP]</text>
        <dbReference type="Rhea" id="RHEA:69400"/>
        <dbReference type="Rhea" id="RHEA-COMP:9685"/>
        <dbReference type="Rhea" id="RHEA-COMP:14125"/>
        <dbReference type="ChEBI" id="CHEBI:64479"/>
        <dbReference type="ChEBI" id="CHEBI:138651"/>
        <dbReference type="ChEBI" id="CHEBI:176430"/>
        <dbReference type="ChEBI" id="CHEBI:176431"/>
        <dbReference type="EC" id="2.3.1.243"/>
    </reaction>
</comment>
<comment type="similarity">
    <text evidence="6">Belongs to the LpxL/LpxM/LpxP family. LpxM subfamily.</text>
</comment>
<keyword evidence="6" id="KW-0812">Transmembrane</keyword>
<keyword evidence="6" id="KW-0448">Lipopolysaccharide biosynthesis</keyword>
<keyword evidence="2 6" id="KW-0997">Cell inner membrane</keyword>
<dbReference type="UniPathway" id="UPA00360">
    <property type="reaction ID" value="UER00486"/>
</dbReference>
<dbReference type="InterPro" id="IPR011921">
    <property type="entry name" value="Lipid_A_MsbB"/>
</dbReference>